<dbReference type="OrthoDB" id="9813694at2"/>
<comment type="catalytic activity">
    <reaction evidence="4">
        <text>dTTP + H2O = dTMP + diphosphate + H(+)</text>
        <dbReference type="Rhea" id="RHEA:28534"/>
        <dbReference type="ChEBI" id="CHEBI:15377"/>
        <dbReference type="ChEBI" id="CHEBI:15378"/>
        <dbReference type="ChEBI" id="CHEBI:33019"/>
        <dbReference type="ChEBI" id="CHEBI:37568"/>
        <dbReference type="ChEBI" id="CHEBI:63528"/>
        <dbReference type="EC" id="3.6.1.9"/>
    </reaction>
</comment>
<dbReference type="EMBL" id="CZPZ01000023">
    <property type="protein sequence ID" value="CUS37355.1"/>
    <property type="molecule type" value="Genomic_DNA"/>
</dbReference>
<accession>A0A0S4LN32</accession>
<gene>
    <name evidence="5" type="ORF">COMA2_30231</name>
</gene>
<dbReference type="PANTHER" id="PTHR43213">
    <property type="entry name" value="BIFUNCTIONAL DTTP/UTP PYROPHOSPHATASE/METHYLTRANSFERASE PROTEIN-RELATED"/>
    <property type="match status" value="1"/>
</dbReference>
<evidence type="ECO:0000256" key="3">
    <source>
        <dbReference type="ARBA" id="ARBA00023080"/>
    </source>
</evidence>
<dbReference type="EC" id="3.6.1.9" evidence="4"/>
<dbReference type="HAMAP" id="MF_00528">
    <property type="entry name" value="Maf"/>
    <property type="match status" value="1"/>
</dbReference>
<comment type="catalytic activity">
    <reaction evidence="4">
        <text>UTP + H2O = UMP + diphosphate + H(+)</text>
        <dbReference type="Rhea" id="RHEA:29395"/>
        <dbReference type="ChEBI" id="CHEBI:15377"/>
        <dbReference type="ChEBI" id="CHEBI:15378"/>
        <dbReference type="ChEBI" id="CHEBI:33019"/>
        <dbReference type="ChEBI" id="CHEBI:46398"/>
        <dbReference type="ChEBI" id="CHEBI:57865"/>
        <dbReference type="EC" id="3.6.1.9"/>
    </reaction>
</comment>
<evidence type="ECO:0000313" key="5">
    <source>
        <dbReference type="EMBL" id="CUS37355.1"/>
    </source>
</evidence>
<comment type="function">
    <text evidence="4">Nucleoside triphosphate pyrophosphatase that hydrolyzes dTTP and UTP. May have a dual role in cell division arrest and in preventing the incorporation of modified nucleotides into cellular nucleic acids.</text>
</comment>
<dbReference type="PANTHER" id="PTHR43213:SF5">
    <property type="entry name" value="BIFUNCTIONAL DTTP_UTP PYROPHOSPHATASE_METHYLTRANSFERASE PROTEIN-RELATED"/>
    <property type="match status" value="1"/>
</dbReference>
<dbReference type="GO" id="GO:0036221">
    <property type="term" value="F:UTP diphosphatase activity"/>
    <property type="evidence" value="ECO:0007669"/>
    <property type="project" value="RHEA"/>
</dbReference>
<sequence>MQLVLASSSPRRRELLTLLGLSFEVCSPEFHEHPTVGWPPIEQVRHFAREKARSVACARSRTLVLGSDTVIDLDGRLLGKPVDLAEARAMLADLAGRSHQVHTAVALCDRERHIESAEVATAEVWMKADLDHAYEQYLASEESLGKAGAYAIQGLGGELVERIVGDYTTVVGLPLKLVAHLLQSAGYPLLVNVEGLYRRKPYANWNRFAS</sequence>
<comment type="subcellular location">
    <subcellularLocation>
        <location evidence="4">Cytoplasm</location>
    </subcellularLocation>
</comment>
<dbReference type="SUPFAM" id="SSF52972">
    <property type="entry name" value="ITPase-like"/>
    <property type="match status" value="1"/>
</dbReference>
<keyword evidence="2 4" id="KW-0378">Hydrolase</keyword>
<dbReference type="PIRSF" id="PIRSF006305">
    <property type="entry name" value="Maf"/>
    <property type="match status" value="1"/>
</dbReference>
<dbReference type="Proteomes" id="UP000198736">
    <property type="component" value="Unassembled WGS sequence"/>
</dbReference>
<feature type="site" description="Important for substrate specificity" evidence="4">
    <location>
        <position position="69"/>
    </location>
</feature>
<keyword evidence="4" id="KW-0963">Cytoplasm</keyword>
<dbReference type="InterPro" id="IPR003697">
    <property type="entry name" value="Maf-like"/>
</dbReference>
<dbReference type="Pfam" id="PF02545">
    <property type="entry name" value="Maf"/>
    <property type="match status" value="1"/>
</dbReference>
<keyword evidence="6" id="KW-1185">Reference proteome</keyword>
<keyword evidence="3 4" id="KW-0546">Nucleotide metabolism</keyword>
<dbReference type="NCBIfam" id="TIGR00172">
    <property type="entry name" value="maf"/>
    <property type="match status" value="1"/>
</dbReference>
<comment type="cofactor">
    <cofactor evidence="1 4">
        <name>a divalent metal cation</name>
        <dbReference type="ChEBI" id="CHEBI:60240"/>
    </cofactor>
</comment>
<name>A0A0S4LN32_9BACT</name>
<feature type="site" description="Important for substrate specificity" evidence="4">
    <location>
        <position position="153"/>
    </location>
</feature>
<dbReference type="GO" id="GO:0009117">
    <property type="term" value="P:nucleotide metabolic process"/>
    <property type="evidence" value="ECO:0007669"/>
    <property type="project" value="UniProtKB-KW"/>
</dbReference>
<evidence type="ECO:0000313" key="6">
    <source>
        <dbReference type="Proteomes" id="UP000198736"/>
    </source>
</evidence>
<dbReference type="RefSeq" id="WP_090899123.1">
    <property type="nucleotide sequence ID" value="NZ_CZPZ01000023.1"/>
</dbReference>
<dbReference type="CDD" id="cd00555">
    <property type="entry name" value="Maf"/>
    <property type="match status" value="1"/>
</dbReference>
<feature type="site" description="Important for substrate specificity" evidence="4">
    <location>
        <position position="11"/>
    </location>
</feature>
<feature type="active site" description="Proton acceptor" evidence="4">
    <location>
        <position position="68"/>
    </location>
</feature>
<organism evidence="5 6">
    <name type="scientific">Candidatus Nitrospira nitrificans</name>
    <dbReference type="NCBI Taxonomy" id="1742973"/>
    <lineage>
        <taxon>Bacteria</taxon>
        <taxon>Pseudomonadati</taxon>
        <taxon>Nitrospirota</taxon>
        <taxon>Nitrospiria</taxon>
        <taxon>Nitrospirales</taxon>
        <taxon>Nitrospiraceae</taxon>
        <taxon>Nitrospira</taxon>
    </lineage>
</organism>
<comment type="similarity">
    <text evidence="4">Belongs to the Maf family. YhdE subfamily.</text>
</comment>
<evidence type="ECO:0000256" key="4">
    <source>
        <dbReference type="HAMAP-Rule" id="MF_00528"/>
    </source>
</evidence>
<protein>
    <recommendedName>
        <fullName evidence="4">dTTP/UTP pyrophosphatase</fullName>
        <shortName evidence="4">dTTPase/UTPase</shortName>
        <ecNumber evidence="4">3.6.1.9</ecNumber>
    </recommendedName>
    <alternativeName>
        <fullName evidence="4">Nucleoside triphosphate pyrophosphatase</fullName>
    </alternativeName>
    <alternativeName>
        <fullName evidence="4">Nucleotide pyrophosphatase</fullName>
        <shortName evidence="4">Nucleotide PPase</shortName>
    </alternativeName>
</protein>
<evidence type="ECO:0000256" key="1">
    <source>
        <dbReference type="ARBA" id="ARBA00001968"/>
    </source>
</evidence>
<dbReference type="InterPro" id="IPR029001">
    <property type="entry name" value="ITPase-like_fam"/>
</dbReference>
<comment type="caution">
    <text evidence="4">Lacks conserved residue(s) required for the propagation of feature annotation.</text>
</comment>
<dbReference type="STRING" id="1742973.COMA2_30231"/>
<evidence type="ECO:0000256" key="2">
    <source>
        <dbReference type="ARBA" id="ARBA00022801"/>
    </source>
</evidence>
<dbReference type="AlphaFoldDB" id="A0A0S4LN32"/>
<proteinExistence type="inferred from homology"/>
<dbReference type="GO" id="GO:0005737">
    <property type="term" value="C:cytoplasm"/>
    <property type="evidence" value="ECO:0007669"/>
    <property type="project" value="UniProtKB-SubCell"/>
</dbReference>
<dbReference type="Gene3D" id="3.90.950.10">
    <property type="match status" value="1"/>
</dbReference>
<reference evidence="6" key="1">
    <citation type="submission" date="2015-10" db="EMBL/GenBank/DDBJ databases">
        <authorList>
            <person name="Luecker S."/>
            <person name="Luecker S."/>
        </authorList>
    </citation>
    <scope>NUCLEOTIDE SEQUENCE [LARGE SCALE GENOMIC DNA]</scope>
</reference>
<dbReference type="GO" id="GO:0036218">
    <property type="term" value="F:dTTP diphosphatase activity"/>
    <property type="evidence" value="ECO:0007669"/>
    <property type="project" value="RHEA"/>
</dbReference>